<organism evidence="1 2">
    <name type="scientific">Linderina macrospora</name>
    <dbReference type="NCBI Taxonomy" id="4868"/>
    <lineage>
        <taxon>Eukaryota</taxon>
        <taxon>Fungi</taxon>
        <taxon>Fungi incertae sedis</taxon>
        <taxon>Zoopagomycota</taxon>
        <taxon>Kickxellomycotina</taxon>
        <taxon>Kickxellomycetes</taxon>
        <taxon>Kickxellales</taxon>
        <taxon>Kickxellaceae</taxon>
        <taxon>Linderina</taxon>
    </lineage>
</organism>
<evidence type="ECO:0000313" key="2">
    <source>
        <dbReference type="Proteomes" id="UP001150603"/>
    </source>
</evidence>
<comment type="caution">
    <text evidence="1">The sequence shown here is derived from an EMBL/GenBank/DDBJ whole genome shotgun (WGS) entry which is preliminary data.</text>
</comment>
<dbReference type="EMBL" id="JANBPW010000096">
    <property type="protein sequence ID" value="KAJ1950906.1"/>
    <property type="molecule type" value="Genomic_DNA"/>
</dbReference>
<reference evidence="1" key="1">
    <citation type="submission" date="2022-07" db="EMBL/GenBank/DDBJ databases">
        <title>Phylogenomic reconstructions and comparative analyses of Kickxellomycotina fungi.</title>
        <authorList>
            <person name="Reynolds N.K."/>
            <person name="Stajich J.E."/>
            <person name="Barry K."/>
            <person name="Grigoriev I.V."/>
            <person name="Crous P."/>
            <person name="Smith M.E."/>
        </authorList>
    </citation>
    <scope>NUCLEOTIDE SEQUENCE</scope>
    <source>
        <strain evidence="1">NRRL 5244</strain>
    </source>
</reference>
<proteinExistence type="predicted"/>
<keyword evidence="2" id="KW-1185">Reference proteome</keyword>
<accession>A0ACC1JGK4</accession>
<gene>
    <name evidence="1" type="primary">vps5</name>
    <name evidence="1" type="ORF">FBU59_000460</name>
</gene>
<protein>
    <submittedName>
        <fullName evidence="1">Vacuolar protein sorting-associated protein vps5</fullName>
    </submittedName>
</protein>
<sequence>MAGQELNKTLANGLTDMGSLQQKRKVLQSRQGTADFAAFQLTTDEYIRLIAAVRVAFAARGRAYTRWQASLADLIKRRKVLEGCVQNQGRAAPERLLQIKGEIARAEIRTEGDRNAFDDVSKLVKQEMARFDVNRVRDFQAAVESYLTSLIDTQEEVVMLWEAYLTSLRNSGYTPSSSETGGSAA</sequence>
<dbReference type="Proteomes" id="UP001150603">
    <property type="component" value="Unassembled WGS sequence"/>
</dbReference>
<name>A0ACC1JGK4_9FUNG</name>
<evidence type="ECO:0000313" key="1">
    <source>
        <dbReference type="EMBL" id="KAJ1950906.1"/>
    </source>
</evidence>